<evidence type="ECO:0000313" key="2">
    <source>
        <dbReference type="Proteomes" id="UP000178774"/>
    </source>
</evidence>
<dbReference type="EMBL" id="MHOP01000008">
    <property type="protein sequence ID" value="OGZ66158.1"/>
    <property type="molecule type" value="Genomic_DNA"/>
</dbReference>
<reference evidence="1 2" key="1">
    <citation type="journal article" date="2016" name="Nat. Commun.">
        <title>Thousands of microbial genomes shed light on interconnected biogeochemical processes in an aquifer system.</title>
        <authorList>
            <person name="Anantharaman K."/>
            <person name="Brown C.T."/>
            <person name="Hug L.A."/>
            <person name="Sharon I."/>
            <person name="Castelle C.J."/>
            <person name="Probst A.J."/>
            <person name="Thomas B.C."/>
            <person name="Singh A."/>
            <person name="Wilkins M.J."/>
            <person name="Karaoz U."/>
            <person name="Brodie E.L."/>
            <person name="Williams K.H."/>
            <person name="Hubbard S.S."/>
            <person name="Banfield J.F."/>
        </authorList>
    </citation>
    <scope>NUCLEOTIDE SEQUENCE [LARGE SCALE GENOMIC DNA]</scope>
</reference>
<gene>
    <name evidence="1" type="ORF">A2822_03975</name>
</gene>
<proteinExistence type="predicted"/>
<evidence type="ECO:0000313" key="1">
    <source>
        <dbReference type="EMBL" id="OGZ66158.1"/>
    </source>
</evidence>
<sequence length="103" mass="12272">MITLGIIYFLLAGFLGYVIGRWGDNYLNFWIGNRSWYYYFPDHWIYGLILMIVGLFVFTTSLGWLVFSFGLGHFISDLKDFWNLKFYGSDGKDKSKVRFWHID</sequence>
<dbReference type="Proteomes" id="UP000178774">
    <property type="component" value="Unassembled WGS sequence"/>
</dbReference>
<comment type="caution">
    <text evidence="1">The sequence shown here is derived from an EMBL/GenBank/DDBJ whole genome shotgun (WGS) entry which is preliminary data.</text>
</comment>
<dbReference type="AlphaFoldDB" id="A0A1G2HWE7"/>
<protein>
    <submittedName>
        <fullName evidence="1">Uncharacterized protein</fullName>
    </submittedName>
</protein>
<name>A0A1G2HWE7_9BACT</name>
<organism evidence="1 2">
    <name type="scientific">Candidatus Staskawiczbacteria bacterium RIFCSPHIGHO2_01_FULL_41_41</name>
    <dbReference type="NCBI Taxonomy" id="1802203"/>
    <lineage>
        <taxon>Bacteria</taxon>
        <taxon>Candidatus Staskawicziibacteriota</taxon>
    </lineage>
</organism>
<accession>A0A1G2HWE7</accession>